<name>A0A853F2P9_9MICO</name>
<proteinExistence type="predicted"/>
<protein>
    <submittedName>
        <fullName evidence="2">DUF1772 domain-containing protein</fullName>
    </submittedName>
</protein>
<dbReference type="EMBL" id="JACBYE010000065">
    <property type="protein sequence ID" value="NYS95288.1"/>
    <property type="molecule type" value="Genomic_DNA"/>
</dbReference>
<sequence length="162" mass="16426">MNSPTAHLLAAGGAAVVGGVYLAFSTMVMPALRSRPAADAIATMQHVNVAAVRAPFMAVFFGSAAAAVAVVVVEVLRARSADDASLGTALGVAGALLSLAGFVVTVAYNVPRNDLVAALDPTSVTDQARWLDLAREWTSANSLRGGLSLLGAVLLGARFHLG</sequence>
<keyword evidence="1" id="KW-0472">Membrane</keyword>
<dbReference type="AlphaFoldDB" id="A0A853F2P9"/>
<dbReference type="InterPro" id="IPR013901">
    <property type="entry name" value="Anthrone_oxy"/>
</dbReference>
<reference evidence="2 3" key="1">
    <citation type="submission" date="2020-07" db="EMBL/GenBank/DDBJ databases">
        <title>MOT database genomes.</title>
        <authorList>
            <person name="Joseph S."/>
            <person name="Aduse-Opoku J."/>
            <person name="Hashim A."/>
            <person name="Wade W."/>
            <person name="Curtis M."/>
        </authorList>
    </citation>
    <scope>NUCLEOTIDE SEQUENCE [LARGE SCALE GENOMIC DNA]</scope>
    <source>
        <strain evidence="2 3">DSM 100099</strain>
    </source>
</reference>
<evidence type="ECO:0000256" key="1">
    <source>
        <dbReference type="SAM" id="Phobius"/>
    </source>
</evidence>
<dbReference type="RefSeq" id="WP_179914481.1">
    <property type="nucleotide sequence ID" value="NZ_JACBYE010000065.1"/>
</dbReference>
<feature type="transmembrane region" description="Helical" evidence="1">
    <location>
        <begin position="7"/>
        <end position="32"/>
    </location>
</feature>
<evidence type="ECO:0000313" key="2">
    <source>
        <dbReference type="EMBL" id="NYS95288.1"/>
    </source>
</evidence>
<accession>A0A853F2P9</accession>
<organism evidence="2 3">
    <name type="scientific">Sanguibacter inulinus</name>
    <dbReference type="NCBI Taxonomy" id="60922"/>
    <lineage>
        <taxon>Bacteria</taxon>
        <taxon>Bacillati</taxon>
        <taxon>Actinomycetota</taxon>
        <taxon>Actinomycetes</taxon>
        <taxon>Micrococcales</taxon>
        <taxon>Sanguibacteraceae</taxon>
        <taxon>Sanguibacter</taxon>
    </lineage>
</organism>
<evidence type="ECO:0000313" key="3">
    <source>
        <dbReference type="Proteomes" id="UP000561011"/>
    </source>
</evidence>
<feature type="transmembrane region" description="Helical" evidence="1">
    <location>
        <begin position="88"/>
        <end position="110"/>
    </location>
</feature>
<dbReference type="Pfam" id="PF08592">
    <property type="entry name" value="Anthrone_oxy"/>
    <property type="match status" value="1"/>
</dbReference>
<gene>
    <name evidence="2" type="ORF">HZZ10_17420</name>
</gene>
<comment type="caution">
    <text evidence="2">The sequence shown here is derived from an EMBL/GenBank/DDBJ whole genome shotgun (WGS) entry which is preliminary data.</text>
</comment>
<keyword evidence="3" id="KW-1185">Reference proteome</keyword>
<dbReference type="Proteomes" id="UP000561011">
    <property type="component" value="Unassembled WGS sequence"/>
</dbReference>
<keyword evidence="1" id="KW-0812">Transmembrane</keyword>
<keyword evidence="1" id="KW-1133">Transmembrane helix</keyword>
<feature type="transmembrane region" description="Helical" evidence="1">
    <location>
        <begin position="52"/>
        <end position="76"/>
    </location>
</feature>